<dbReference type="RefSeq" id="WP_121199439.1">
    <property type="nucleotide sequence ID" value="NZ_RBKU01000001.1"/>
</dbReference>
<keyword evidence="3" id="KW-1015">Disulfide bond</keyword>
<dbReference type="SUPFAM" id="SSF52833">
    <property type="entry name" value="Thioredoxin-like"/>
    <property type="match status" value="1"/>
</dbReference>
<dbReference type="EMBL" id="RBKU01000001">
    <property type="protein sequence ID" value="RKR84006.1"/>
    <property type="molecule type" value="Genomic_DNA"/>
</dbReference>
<dbReference type="InterPro" id="IPR017937">
    <property type="entry name" value="Thioredoxin_CS"/>
</dbReference>
<proteinExistence type="predicted"/>
<protein>
    <submittedName>
        <fullName evidence="7">Thiol-disulfide isomerase/thioredoxin</fullName>
    </submittedName>
</protein>
<dbReference type="GO" id="GO:0017004">
    <property type="term" value="P:cytochrome complex assembly"/>
    <property type="evidence" value="ECO:0007669"/>
    <property type="project" value="UniProtKB-KW"/>
</dbReference>
<organism evidence="7 8">
    <name type="scientific">Mucilaginibacter gracilis</name>
    <dbReference type="NCBI Taxonomy" id="423350"/>
    <lineage>
        <taxon>Bacteria</taxon>
        <taxon>Pseudomonadati</taxon>
        <taxon>Bacteroidota</taxon>
        <taxon>Sphingobacteriia</taxon>
        <taxon>Sphingobacteriales</taxon>
        <taxon>Sphingobacteriaceae</taxon>
        <taxon>Mucilaginibacter</taxon>
    </lineage>
</organism>
<feature type="domain" description="Thioredoxin" evidence="6">
    <location>
        <begin position="233"/>
        <end position="374"/>
    </location>
</feature>
<evidence type="ECO:0000256" key="1">
    <source>
        <dbReference type="ARBA" id="ARBA00004196"/>
    </source>
</evidence>
<dbReference type="GO" id="GO:0016853">
    <property type="term" value="F:isomerase activity"/>
    <property type="evidence" value="ECO:0007669"/>
    <property type="project" value="UniProtKB-KW"/>
</dbReference>
<dbReference type="Pfam" id="PF00578">
    <property type="entry name" value="AhpC-TSA"/>
    <property type="match status" value="1"/>
</dbReference>
<evidence type="ECO:0000256" key="3">
    <source>
        <dbReference type="ARBA" id="ARBA00023157"/>
    </source>
</evidence>
<evidence type="ECO:0000256" key="5">
    <source>
        <dbReference type="SAM" id="SignalP"/>
    </source>
</evidence>
<keyword evidence="4" id="KW-0676">Redox-active center</keyword>
<dbReference type="PROSITE" id="PS51352">
    <property type="entry name" value="THIOREDOXIN_2"/>
    <property type="match status" value="1"/>
</dbReference>
<evidence type="ECO:0000256" key="4">
    <source>
        <dbReference type="ARBA" id="ARBA00023284"/>
    </source>
</evidence>
<dbReference type="Gene3D" id="3.40.30.10">
    <property type="entry name" value="Glutaredoxin"/>
    <property type="match status" value="1"/>
</dbReference>
<comment type="subcellular location">
    <subcellularLocation>
        <location evidence="1">Cell envelope</location>
    </subcellularLocation>
</comment>
<sequence>MNFKYFKISILGALLPFMAIAQTANITITGKIDPSHNGEKVRIIYGLTLRNIRLDSATVTNGHIAFNLPNVPPQVVTISNGKKIPFDRLSIYVNKENITLTTRDSLKLAVVKGDKLTEDYSRMNAAIVKLQDQEYEYMAKLSAIPVSERKTNEAALSIMANQQDIKLRISEATYAAIDANPNSYISFEFLKNITGGTIKYDLAMPHFSKLSPEIRNSKEGKEFETKILLVKNLRSGLKAANFESTTPDGAKLSLQDVIAKGKYTLIDFWASWCVPCRAENPNVVEAYNNYHNKGLNILSVSLDTKADAWKAAIAKDGMPWNHVSGLIGFKEPAAVLYGIQAIPQNVLVDANGTIVATNLRGPDLQQKLKQIFAQ</sequence>
<comment type="caution">
    <text evidence="7">The sequence shown here is derived from an EMBL/GenBank/DDBJ whole genome shotgun (WGS) entry which is preliminary data.</text>
</comment>
<dbReference type="PROSITE" id="PS00194">
    <property type="entry name" value="THIOREDOXIN_1"/>
    <property type="match status" value="1"/>
</dbReference>
<dbReference type="GO" id="GO:0030313">
    <property type="term" value="C:cell envelope"/>
    <property type="evidence" value="ECO:0007669"/>
    <property type="project" value="UniProtKB-SubCell"/>
</dbReference>
<evidence type="ECO:0000313" key="8">
    <source>
        <dbReference type="Proteomes" id="UP000268007"/>
    </source>
</evidence>
<dbReference type="InterPro" id="IPR036249">
    <property type="entry name" value="Thioredoxin-like_sf"/>
</dbReference>
<dbReference type="InterPro" id="IPR025380">
    <property type="entry name" value="DUF4369"/>
</dbReference>
<feature type="signal peptide" evidence="5">
    <location>
        <begin position="1"/>
        <end position="21"/>
    </location>
</feature>
<dbReference type="InterPro" id="IPR050553">
    <property type="entry name" value="Thioredoxin_ResA/DsbE_sf"/>
</dbReference>
<dbReference type="InterPro" id="IPR013766">
    <property type="entry name" value="Thioredoxin_domain"/>
</dbReference>
<reference evidence="7 8" key="1">
    <citation type="submission" date="2018-10" db="EMBL/GenBank/DDBJ databases">
        <title>Genomic Encyclopedia of Archaeal and Bacterial Type Strains, Phase II (KMG-II): from individual species to whole genera.</title>
        <authorList>
            <person name="Goeker M."/>
        </authorList>
    </citation>
    <scope>NUCLEOTIDE SEQUENCE [LARGE SCALE GENOMIC DNA]</scope>
    <source>
        <strain evidence="7 8">DSM 18602</strain>
    </source>
</reference>
<gene>
    <name evidence="7" type="ORF">BDD43_4223</name>
</gene>
<evidence type="ECO:0000259" key="6">
    <source>
        <dbReference type="PROSITE" id="PS51352"/>
    </source>
</evidence>
<keyword evidence="7" id="KW-0413">Isomerase</keyword>
<accession>A0A495J4T8</accession>
<dbReference type="Proteomes" id="UP000268007">
    <property type="component" value="Unassembled WGS sequence"/>
</dbReference>
<dbReference type="PANTHER" id="PTHR42852">
    <property type="entry name" value="THIOL:DISULFIDE INTERCHANGE PROTEIN DSBE"/>
    <property type="match status" value="1"/>
</dbReference>
<name>A0A495J4T8_9SPHI</name>
<evidence type="ECO:0000313" key="7">
    <source>
        <dbReference type="EMBL" id="RKR84006.1"/>
    </source>
</evidence>
<dbReference type="PANTHER" id="PTHR42852:SF6">
    <property type="entry name" value="THIOL:DISULFIDE INTERCHANGE PROTEIN DSBE"/>
    <property type="match status" value="1"/>
</dbReference>
<dbReference type="AlphaFoldDB" id="A0A495J4T8"/>
<keyword evidence="5" id="KW-0732">Signal</keyword>
<dbReference type="CDD" id="cd02966">
    <property type="entry name" value="TlpA_like_family"/>
    <property type="match status" value="1"/>
</dbReference>
<feature type="chain" id="PRO_5019792523" evidence="5">
    <location>
        <begin position="22"/>
        <end position="374"/>
    </location>
</feature>
<dbReference type="InterPro" id="IPR000866">
    <property type="entry name" value="AhpC/TSA"/>
</dbReference>
<keyword evidence="8" id="KW-1185">Reference proteome</keyword>
<evidence type="ECO:0000256" key="2">
    <source>
        <dbReference type="ARBA" id="ARBA00022748"/>
    </source>
</evidence>
<keyword evidence="2" id="KW-0201">Cytochrome c-type biogenesis</keyword>
<dbReference type="OrthoDB" id="750178at2"/>
<dbReference type="Pfam" id="PF14289">
    <property type="entry name" value="DUF4369"/>
    <property type="match status" value="1"/>
</dbReference>